<feature type="region of interest" description="Disordered" evidence="1">
    <location>
        <begin position="52"/>
        <end position="142"/>
    </location>
</feature>
<dbReference type="AlphaFoldDB" id="A0A9P8HX31"/>
<feature type="compositionally biased region" description="Low complexity" evidence="1">
    <location>
        <begin position="178"/>
        <end position="188"/>
    </location>
</feature>
<gene>
    <name evidence="2" type="ORF">FGG08_004059</name>
</gene>
<protein>
    <submittedName>
        <fullName evidence="2">Uncharacterized protein</fullName>
    </submittedName>
</protein>
<evidence type="ECO:0000313" key="2">
    <source>
        <dbReference type="EMBL" id="KAH0541450.1"/>
    </source>
</evidence>
<feature type="region of interest" description="Disordered" evidence="1">
    <location>
        <begin position="178"/>
        <end position="204"/>
    </location>
</feature>
<feature type="region of interest" description="Disordered" evidence="1">
    <location>
        <begin position="348"/>
        <end position="395"/>
    </location>
</feature>
<dbReference type="Proteomes" id="UP000698800">
    <property type="component" value="Unassembled WGS sequence"/>
</dbReference>
<reference evidence="2" key="1">
    <citation type="submission" date="2021-03" db="EMBL/GenBank/DDBJ databases">
        <title>Comparative genomics and phylogenomic investigation of the class Geoglossomycetes provide insights into ecological specialization and systematics.</title>
        <authorList>
            <person name="Melie T."/>
            <person name="Pirro S."/>
            <person name="Miller A.N."/>
            <person name="Quandt A."/>
        </authorList>
    </citation>
    <scope>NUCLEOTIDE SEQUENCE</scope>
    <source>
        <strain evidence="2">GBOQ0MN5Z8</strain>
    </source>
</reference>
<feature type="compositionally biased region" description="Low complexity" evidence="1">
    <location>
        <begin position="117"/>
        <end position="136"/>
    </location>
</feature>
<feature type="compositionally biased region" description="Polar residues" evidence="1">
    <location>
        <begin position="350"/>
        <end position="384"/>
    </location>
</feature>
<proteinExistence type="predicted"/>
<evidence type="ECO:0000313" key="3">
    <source>
        <dbReference type="Proteomes" id="UP000698800"/>
    </source>
</evidence>
<accession>A0A9P8HX31</accession>
<dbReference type="OrthoDB" id="10528869at2759"/>
<keyword evidence="3" id="KW-1185">Reference proteome</keyword>
<feature type="compositionally biased region" description="Polar residues" evidence="1">
    <location>
        <begin position="189"/>
        <end position="200"/>
    </location>
</feature>
<name>A0A9P8HX31_9PEZI</name>
<dbReference type="EMBL" id="JAGHQL010000078">
    <property type="protein sequence ID" value="KAH0541450.1"/>
    <property type="molecule type" value="Genomic_DNA"/>
</dbReference>
<comment type="caution">
    <text evidence="2">The sequence shown here is derived from an EMBL/GenBank/DDBJ whole genome shotgun (WGS) entry which is preliminary data.</text>
</comment>
<organism evidence="2 3">
    <name type="scientific">Glutinoglossum americanum</name>
    <dbReference type="NCBI Taxonomy" id="1670608"/>
    <lineage>
        <taxon>Eukaryota</taxon>
        <taxon>Fungi</taxon>
        <taxon>Dikarya</taxon>
        <taxon>Ascomycota</taxon>
        <taxon>Pezizomycotina</taxon>
        <taxon>Geoglossomycetes</taxon>
        <taxon>Geoglossales</taxon>
        <taxon>Geoglossaceae</taxon>
        <taxon>Glutinoglossum</taxon>
    </lineage>
</organism>
<evidence type="ECO:0000256" key="1">
    <source>
        <dbReference type="SAM" id="MobiDB-lite"/>
    </source>
</evidence>
<sequence length="480" mass="51984">MENVEYTQLSNEHMEAISSSDTVSLLSLALINTKDRSSQEFDIDPTPRPLCIVKRRSVRTPHALRSSKPPSSPATGDSLPGRSSISTPIPIPRRRSSTAFPRARIFPKEVAVSDSLGSETQSRMSSSSFSTAPSGGCSKGLEDLKVRKQRRKSKSCTTAELVRDINDFYPPPFLLSSSDSEGLSSYSSNHKASSRYTTPPSRIVSVSEDTPKAIPALNRDISVGAFLKAELLNPPIAIDPPKELADQGAFSSNEFADRTAEPDPGRFNVLPRIIGGYDIINDNITQTPRLNRTLNVGPELPPKKKIFSRVLSGFNLLGRSNSIIGIRSGNIQTNRALSVSLRQKGDEAIRSSSETKPPSLKSVSTLVSRPQSTHSVLGGTNATSPRPPESEFTPQTSIDSLATSTTEYTKLRALARPQIAPLFQARLVVTPELESVDTDYSQSFWVAIEVTGDVAIPSLGCSVPVPREIGLDIILLMDLS</sequence>